<gene>
    <name evidence="1" type="ORF">DMN91_006918</name>
</gene>
<dbReference type="Proteomes" id="UP000279307">
    <property type="component" value="Chromosome 7"/>
</dbReference>
<name>A0A3L8DIP0_OOCBI</name>
<evidence type="ECO:0000313" key="1">
    <source>
        <dbReference type="EMBL" id="RLU20310.1"/>
    </source>
</evidence>
<evidence type="ECO:0000313" key="2">
    <source>
        <dbReference type="Proteomes" id="UP000279307"/>
    </source>
</evidence>
<protein>
    <submittedName>
        <fullName evidence="1">Uncharacterized protein</fullName>
    </submittedName>
</protein>
<comment type="caution">
    <text evidence="1">The sequence shown here is derived from an EMBL/GenBank/DDBJ whole genome shotgun (WGS) entry which is preliminary data.</text>
</comment>
<dbReference type="AlphaFoldDB" id="A0A3L8DIP0"/>
<proteinExistence type="predicted"/>
<accession>A0A3L8DIP0</accession>
<feature type="non-terminal residue" evidence="1">
    <location>
        <position position="1"/>
    </location>
</feature>
<organism evidence="1 2">
    <name type="scientific">Ooceraea biroi</name>
    <name type="common">Clonal raider ant</name>
    <name type="synonym">Cerapachys biroi</name>
    <dbReference type="NCBI Taxonomy" id="2015173"/>
    <lineage>
        <taxon>Eukaryota</taxon>
        <taxon>Metazoa</taxon>
        <taxon>Ecdysozoa</taxon>
        <taxon>Arthropoda</taxon>
        <taxon>Hexapoda</taxon>
        <taxon>Insecta</taxon>
        <taxon>Pterygota</taxon>
        <taxon>Neoptera</taxon>
        <taxon>Endopterygota</taxon>
        <taxon>Hymenoptera</taxon>
        <taxon>Apocrita</taxon>
        <taxon>Aculeata</taxon>
        <taxon>Formicoidea</taxon>
        <taxon>Formicidae</taxon>
        <taxon>Dorylinae</taxon>
        <taxon>Ooceraea</taxon>
    </lineage>
</organism>
<sequence>DAAFYATSVRRRWDQQCLLRFRSRFALRFVVNAIQGAIRIPSPCLSVSYKHCLEGSKEESGGEVVDKDEIQESRIVWYITSILTLKSHGFSLDRTSPTLAC</sequence>
<reference evidence="1 2" key="1">
    <citation type="journal article" date="2018" name="Genome Res.">
        <title>The genomic architecture and molecular evolution of ant odorant receptors.</title>
        <authorList>
            <person name="McKenzie S.K."/>
            <person name="Kronauer D.J.C."/>
        </authorList>
    </citation>
    <scope>NUCLEOTIDE SEQUENCE [LARGE SCALE GENOMIC DNA]</scope>
    <source>
        <strain evidence="1">Clonal line C1</strain>
    </source>
</reference>
<dbReference type="EMBL" id="QOIP01000007">
    <property type="protein sequence ID" value="RLU20310.1"/>
    <property type="molecule type" value="Genomic_DNA"/>
</dbReference>